<sequence>MAVDDDGASSGDRKWRSAESGEQRAPLNHCPTGRRARRLHANNALKSRCPTAVIEQIRFRSEFRRPPFVGPPHNGWPANAAQPTRRRQPRRR</sequence>
<dbReference type="Proteomes" id="UP000887566">
    <property type="component" value="Unplaced"/>
</dbReference>
<evidence type="ECO:0000313" key="2">
    <source>
        <dbReference type="Proteomes" id="UP000887566"/>
    </source>
</evidence>
<proteinExistence type="predicted"/>
<organism evidence="2 3">
    <name type="scientific">Plectus sambesii</name>
    <dbReference type="NCBI Taxonomy" id="2011161"/>
    <lineage>
        <taxon>Eukaryota</taxon>
        <taxon>Metazoa</taxon>
        <taxon>Ecdysozoa</taxon>
        <taxon>Nematoda</taxon>
        <taxon>Chromadorea</taxon>
        <taxon>Plectida</taxon>
        <taxon>Plectina</taxon>
        <taxon>Plectoidea</taxon>
        <taxon>Plectidae</taxon>
        <taxon>Plectus</taxon>
    </lineage>
</organism>
<reference evidence="3" key="1">
    <citation type="submission" date="2022-11" db="UniProtKB">
        <authorList>
            <consortium name="WormBaseParasite"/>
        </authorList>
    </citation>
    <scope>IDENTIFICATION</scope>
</reference>
<accession>A0A914WEF1</accession>
<name>A0A914WEF1_9BILA</name>
<evidence type="ECO:0000256" key="1">
    <source>
        <dbReference type="SAM" id="MobiDB-lite"/>
    </source>
</evidence>
<feature type="region of interest" description="Disordered" evidence="1">
    <location>
        <begin position="1"/>
        <end position="33"/>
    </location>
</feature>
<feature type="region of interest" description="Disordered" evidence="1">
    <location>
        <begin position="65"/>
        <end position="92"/>
    </location>
</feature>
<feature type="compositionally biased region" description="Basic and acidic residues" evidence="1">
    <location>
        <begin position="11"/>
        <end position="22"/>
    </location>
</feature>
<dbReference type="AlphaFoldDB" id="A0A914WEF1"/>
<dbReference type="WBParaSite" id="PSAMB.scaffold3938size16341.g22978.t1">
    <property type="protein sequence ID" value="PSAMB.scaffold3938size16341.g22978.t1"/>
    <property type="gene ID" value="PSAMB.scaffold3938size16341.g22978"/>
</dbReference>
<evidence type="ECO:0000313" key="3">
    <source>
        <dbReference type="WBParaSite" id="PSAMB.scaffold3938size16341.g22978.t1"/>
    </source>
</evidence>
<keyword evidence="2" id="KW-1185">Reference proteome</keyword>
<protein>
    <submittedName>
        <fullName evidence="3">Uncharacterized protein</fullName>
    </submittedName>
</protein>